<feature type="transmembrane region" description="Helical" evidence="1">
    <location>
        <begin position="239"/>
        <end position="260"/>
    </location>
</feature>
<dbReference type="PANTHER" id="PTHR37305:SF1">
    <property type="entry name" value="MEMBRANE PROTEIN"/>
    <property type="match status" value="1"/>
</dbReference>
<reference evidence="3" key="1">
    <citation type="submission" date="2016-10" db="EMBL/GenBank/DDBJ databases">
        <authorList>
            <person name="Varghese N."/>
            <person name="Submissions S."/>
        </authorList>
    </citation>
    <scope>NUCLEOTIDE SEQUENCE [LARGE SCALE GENOMIC DNA]</scope>
    <source>
        <strain evidence="3">CGMCC 1.8895</strain>
    </source>
</reference>
<sequence>MSKLFSLIKNELGKIFVLKSTWIMYVILAGIIIASAVITSTSNFVDTDKTYSDDWKTELQEENEALMAEIEEDEDNPFIESTNMGIIEENEYHIENDVRPYGYHAGDFTMDNLFLTSLISLFTIIVGGGIVANEFRWGTIKQLLIRPISRSAVLLSKYIALLIFTLFTVLFLILVSAAVGALFYGLPAVNPEIVVTRQDGMATSALVPEALMMYGFRTLNIIILATFAFMISSIFRSSALAIGLAMFLMFAGSTAAQALARYEWSKFILFANTDLSVYFNVVGPIRDEMTIGFSTGVIIVYVIIFIIAAWMVFTKRDVA</sequence>
<feature type="transmembrane region" description="Helical" evidence="1">
    <location>
        <begin position="158"/>
        <end position="184"/>
    </location>
</feature>
<keyword evidence="1" id="KW-1133">Transmembrane helix</keyword>
<feature type="transmembrane region" description="Helical" evidence="1">
    <location>
        <begin position="21"/>
        <end position="45"/>
    </location>
</feature>
<evidence type="ECO:0000313" key="3">
    <source>
        <dbReference type="Proteomes" id="UP000199008"/>
    </source>
</evidence>
<evidence type="ECO:0000313" key="2">
    <source>
        <dbReference type="EMBL" id="SDK85418.1"/>
    </source>
</evidence>
<evidence type="ECO:0000256" key="1">
    <source>
        <dbReference type="SAM" id="Phobius"/>
    </source>
</evidence>
<organism evidence="2 3">
    <name type="scientific">Lacicoccus qingdaonensis</name>
    <dbReference type="NCBI Taxonomy" id="576118"/>
    <lineage>
        <taxon>Bacteria</taxon>
        <taxon>Bacillati</taxon>
        <taxon>Bacillota</taxon>
        <taxon>Bacilli</taxon>
        <taxon>Bacillales</taxon>
        <taxon>Salinicoccaceae</taxon>
        <taxon>Lacicoccus</taxon>
    </lineage>
</organism>
<keyword evidence="1" id="KW-0812">Transmembrane</keyword>
<dbReference type="STRING" id="576118.SAMN05216216_11152"/>
<dbReference type="GO" id="GO:0005886">
    <property type="term" value="C:plasma membrane"/>
    <property type="evidence" value="ECO:0007669"/>
    <property type="project" value="UniProtKB-SubCell"/>
</dbReference>
<protein>
    <submittedName>
        <fullName evidence="2">ABC-2 type transport system permease protein</fullName>
    </submittedName>
</protein>
<feature type="transmembrane region" description="Helical" evidence="1">
    <location>
        <begin position="291"/>
        <end position="313"/>
    </location>
</feature>
<feature type="transmembrane region" description="Helical" evidence="1">
    <location>
        <begin position="211"/>
        <end position="232"/>
    </location>
</feature>
<dbReference type="GO" id="GO:0140359">
    <property type="term" value="F:ABC-type transporter activity"/>
    <property type="evidence" value="ECO:0007669"/>
    <property type="project" value="InterPro"/>
</dbReference>
<dbReference type="OrthoDB" id="8613028at2"/>
<keyword evidence="3" id="KW-1185">Reference proteome</keyword>
<feature type="transmembrane region" description="Helical" evidence="1">
    <location>
        <begin position="113"/>
        <end position="137"/>
    </location>
</feature>
<name>A0A1G9FAS1_9BACL</name>
<dbReference type="EMBL" id="FNFY01000011">
    <property type="protein sequence ID" value="SDK85418.1"/>
    <property type="molecule type" value="Genomic_DNA"/>
</dbReference>
<proteinExistence type="predicted"/>
<gene>
    <name evidence="2" type="ORF">SAMN05216216_11152</name>
</gene>
<dbReference type="RefSeq" id="WP_092986255.1">
    <property type="nucleotide sequence ID" value="NZ_FNFY01000011.1"/>
</dbReference>
<keyword evidence="1" id="KW-0472">Membrane</keyword>
<accession>A0A1G9FAS1</accession>
<dbReference type="AlphaFoldDB" id="A0A1G9FAS1"/>
<dbReference type="Pfam" id="PF12679">
    <property type="entry name" value="ABC2_membrane_2"/>
    <property type="match status" value="1"/>
</dbReference>
<dbReference type="PANTHER" id="PTHR37305">
    <property type="entry name" value="INTEGRAL MEMBRANE PROTEIN-RELATED"/>
    <property type="match status" value="1"/>
</dbReference>
<dbReference type="Proteomes" id="UP000199008">
    <property type="component" value="Unassembled WGS sequence"/>
</dbReference>